<comment type="caution">
    <text evidence="7">The sequence shown here is derived from an EMBL/GenBank/DDBJ whole genome shotgun (WGS) entry which is preliminary data.</text>
</comment>
<dbReference type="PANTHER" id="PTHR11717">
    <property type="entry name" value="LOW MOLECULAR WEIGHT PROTEIN TYROSINE PHOSPHATASE"/>
    <property type="match status" value="1"/>
</dbReference>
<gene>
    <name evidence="7" type="ORF">D5396_09015</name>
</gene>
<evidence type="ECO:0000256" key="5">
    <source>
        <dbReference type="ARBA" id="ARBA00051722"/>
    </source>
</evidence>
<dbReference type="CDD" id="cd16343">
    <property type="entry name" value="LMWPTP"/>
    <property type="match status" value="1"/>
</dbReference>
<comment type="similarity">
    <text evidence="1">Belongs to the low molecular weight phosphotyrosine protein phosphatase family.</text>
</comment>
<dbReference type="PANTHER" id="PTHR11717:SF31">
    <property type="entry name" value="LOW MOLECULAR WEIGHT PROTEIN-TYROSINE-PHOSPHATASE ETP-RELATED"/>
    <property type="match status" value="1"/>
</dbReference>
<evidence type="ECO:0000313" key="7">
    <source>
        <dbReference type="EMBL" id="RJT14114.1"/>
    </source>
</evidence>
<keyword evidence="4" id="KW-0904">Protein phosphatase</keyword>
<dbReference type="Proteomes" id="UP000284119">
    <property type="component" value="Unassembled WGS sequence"/>
</dbReference>
<accession>A0ABX9P2E4</accession>
<organism evidence="7 8">
    <name type="scientific">Rahnella inusitata</name>
    <dbReference type="NCBI Taxonomy" id="58169"/>
    <lineage>
        <taxon>Bacteria</taxon>
        <taxon>Pseudomonadati</taxon>
        <taxon>Pseudomonadota</taxon>
        <taxon>Gammaproteobacteria</taxon>
        <taxon>Enterobacterales</taxon>
        <taxon>Yersiniaceae</taxon>
        <taxon>Rahnella</taxon>
    </lineage>
</organism>
<dbReference type="InterPro" id="IPR023485">
    <property type="entry name" value="Ptyr_pPase"/>
</dbReference>
<dbReference type="SMART" id="SM00226">
    <property type="entry name" value="LMWPc"/>
    <property type="match status" value="1"/>
</dbReference>
<dbReference type="InterPro" id="IPR050438">
    <property type="entry name" value="LMW_PTPase"/>
</dbReference>
<evidence type="ECO:0000256" key="3">
    <source>
        <dbReference type="ARBA" id="ARBA00022801"/>
    </source>
</evidence>
<dbReference type="EMBL" id="RAHG01000003">
    <property type="protein sequence ID" value="RJT14114.1"/>
    <property type="molecule type" value="Genomic_DNA"/>
</dbReference>
<evidence type="ECO:0000259" key="6">
    <source>
        <dbReference type="SMART" id="SM00226"/>
    </source>
</evidence>
<dbReference type="InterPro" id="IPR017867">
    <property type="entry name" value="Tyr_phospatase_low_mol_wt"/>
</dbReference>
<dbReference type="Gene3D" id="3.40.50.2300">
    <property type="match status" value="1"/>
</dbReference>
<evidence type="ECO:0000313" key="8">
    <source>
        <dbReference type="Proteomes" id="UP000284119"/>
    </source>
</evidence>
<keyword evidence="3" id="KW-0378">Hydrolase</keyword>
<dbReference type="PRINTS" id="PR00719">
    <property type="entry name" value="LMWPTPASE"/>
</dbReference>
<name>A0ABX9P2E4_9GAMM</name>
<protein>
    <recommendedName>
        <fullName evidence="2">protein-tyrosine-phosphatase</fullName>
        <ecNumber evidence="2">3.1.3.48</ecNumber>
    </recommendedName>
</protein>
<dbReference type="EC" id="3.1.3.48" evidence="2"/>
<evidence type="ECO:0000256" key="1">
    <source>
        <dbReference type="ARBA" id="ARBA00011063"/>
    </source>
</evidence>
<dbReference type="SUPFAM" id="SSF52788">
    <property type="entry name" value="Phosphotyrosine protein phosphatases I"/>
    <property type="match status" value="1"/>
</dbReference>
<sequence length="152" mass="17018">MDTQLGNIICKKILVVCVGNICRSPVGAEILRRRLPRQNIYSAGLCALVGHSVHPSALQVASQYGIVIEHHYAQQVTRALCHQADLILVMETSHIPLLVNIAIEARGKIMLFGGWHKNKNIPDPIGYDEPIFNTMFHHLLEAADGWVRFFDK</sequence>
<evidence type="ECO:0000256" key="2">
    <source>
        <dbReference type="ARBA" id="ARBA00013064"/>
    </source>
</evidence>
<proteinExistence type="inferred from homology"/>
<reference evidence="7 8" key="1">
    <citation type="submission" date="2018-09" db="EMBL/GenBank/DDBJ databases">
        <authorList>
            <person name="Le Fleche-Mateos A."/>
        </authorList>
    </citation>
    <scope>NUCLEOTIDE SEQUENCE [LARGE SCALE GENOMIC DNA]</scope>
    <source>
        <strain evidence="7 8">DSM 30078</strain>
    </source>
</reference>
<dbReference type="Pfam" id="PF01451">
    <property type="entry name" value="LMWPc"/>
    <property type="match status" value="1"/>
</dbReference>
<evidence type="ECO:0000256" key="4">
    <source>
        <dbReference type="ARBA" id="ARBA00022912"/>
    </source>
</evidence>
<dbReference type="InterPro" id="IPR036196">
    <property type="entry name" value="Ptyr_pPase_sf"/>
</dbReference>
<dbReference type="RefSeq" id="WP_112164153.1">
    <property type="nucleotide sequence ID" value="NZ_CP065024.1"/>
</dbReference>
<feature type="domain" description="Phosphotyrosine protein phosphatase I" evidence="6">
    <location>
        <begin position="11"/>
        <end position="149"/>
    </location>
</feature>
<dbReference type="GeneID" id="88082255"/>
<keyword evidence="8" id="KW-1185">Reference proteome</keyword>
<comment type="catalytic activity">
    <reaction evidence="5">
        <text>O-phospho-L-tyrosyl-[protein] + H2O = L-tyrosyl-[protein] + phosphate</text>
        <dbReference type="Rhea" id="RHEA:10684"/>
        <dbReference type="Rhea" id="RHEA-COMP:10136"/>
        <dbReference type="Rhea" id="RHEA-COMP:20101"/>
        <dbReference type="ChEBI" id="CHEBI:15377"/>
        <dbReference type="ChEBI" id="CHEBI:43474"/>
        <dbReference type="ChEBI" id="CHEBI:46858"/>
        <dbReference type="ChEBI" id="CHEBI:61978"/>
        <dbReference type="EC" id="3.1.3.48"/>
    </reaction>
</comment>